<protein>
    <submittedName>
        <fullName evidence="1">Uncharacterized protein</fullName>
    </submittedName>
</protein>
<organism evidence="1 2">
    <name type="scientific">Botrimarina hoheduenensis</name>
    <dbReference type="NCBI Taxonomy" id="2528000"/>
    <lineage>
        <taxon>Bacteria</taxon>
        <taxon>Pseudomonadati</taxon>
        <taxon>Planctomycetota</taxon>
        <taxon>Planctomycetia</taxon>
        <taxon>Pirellulales</taxon>
        <taxon>Lacipirellulaceae</taxon>
        <taxon>Botrimarina</taxon>
    </lineage>
</organism>
<evidence type="ECO:0000313" key="2">
    <source>
        <dbReference type="Proteomes" id="UP000318995"/>
    </source>
</evidence>
<dbReference type="AlphaFoldDB" id="A0A5C5VUI5"/>
<name>A0A5C5VUI5_9BACT</name>
<gene>
    <name evidence="1" type="ORF">Pla111_29520</name>
</gene>
<keyword evidence="2" id="KW-1185">Reference proteome</keyword>
<sequence length="68" mass="7788" precursor="true">MPAVPPRSTDDRASESLPHWRVDRVVPRLDRFDPLSRREQLLAYILQTHQQRQLAEQRGLSSGGGPEL</sequence>
<dbReference type="EMBL" id="SJPH01000008">
    <property type="protein sequence ID" value="TWT41575.1"/>
    <property type="molecule type" value="Genomic_DNA"/>
</dbReference>
<comment type="caution">
    <text evidence="1">The sequence shown here is derived from an EMBL/GenBank/DDBJ whole genome shotgun (WGS) entry which is preliminary data.</text>
</comment>
<dbReference type="Proteomes" id="UP000318995">
    <property type="component" value="Unassembled WGS sequence"/>
</dbReference>
<evidence type="ECO:0000313" key="1">
    <source>
        <dbReference type="EMBL" id="TWT41575.1"/>
    </source>
</evidence>
<accession>A0A5C5VUI5</accession>
<dbReference type="RefSeq" id="WP_146575162.1">
    <property type="nucleotide sequence ID" value="NZ_SJPH01000008.1"/>
</dbReference>
<proteinExistence type="predicted"/>
<reference evidence="1 2" key="1">
    <citation type="submission" date="2019-02" db="EMBL/GenBank/DDBJ databases">
        <title>Deep-cultivation of Planctomycetes and their phenomic and genomic characterization uncovers novel biology.</title>
        <authorList>
            <person name="Wiegand S."/>
            <person name="Jogler M."/>
            <person name="Boedeker C."/>
            <person name="Pinto D."/>
            <person name="Vollmers J."/>
            <person name="Rivas-Marin E."/>
            <person name="Kohn T."/>
            <person name="Peeters S.H."/>
            <person name="Heuer A."/>
            <person name="Rast P."/>
            <person name="Oberbeckmann S."/>
            <person name="Bunk B."/>
            <person name="Jeske O."/>
            <person name="Meyerdierks A."/>
            <person name="Storesund J.E."/>
            <person name="Kallscheuer N."/>
            <person name="Luecker S."/>
            <person name="Lage O.M."/>
            <person name="Pohl T."/>
            <person name="Merkel B.J."/>
            <person name="Hornburger P."/>
            <person name="Mueller R.-W."/>
            <person name="Bruemmer F."/>
            <person name="Labrenz M."/>
            <person name="Spormann A.M."/>
            <person name="Op Den Camp H."/>
            <person name="Overmann J."/>
            <person name="Amann R."/>
            <person name="Jetten M.S.M."/>
            <person name="Mascher T."/>
            <person name="Medema M.H."/>
            <person name="Devos D.P."/>
            <person name="Kaster A.-K."/>
            <person name="Ovreas L."/>
            <person name="Rohde M."/>
            <person name="Galperin M.Y."/>
            <person name="Jogler C."/>
        </authorList>
    </citation>
    <scope>NUCLEOTIDE SEQUENCE [LARGE SCALE GENOMIC DNA]</scope>
    <source>
        <strain evidence="1 2">Pla111</strain>
    </source>
</reference>